<dbReference type="AlphaFoldDB" id="A0A0G1X6E2"/>
<protein>
    <submittedName>
        <fullName evidence="1">Uncharacterized protein</fullName>
    </submittedName>
</protein>
<organism evidence="1 2">
    <name type="scientific">Candidatus Amesbacteria bacterium GW2011_GWB1_48_13</name>
    <dbReference type="NCBI Taxonomy" id="1618362"/>
    <lineage>
        <taxon>Bacteria</taxon>
        <taxon>Candidatus Amesiibacteriota</taxon>
    </lineage>
</organism>
<sequence length="63" mass="7801">MKEKYRDRNLIELLKDTQTKELDIIKKLLKVQVLRQLHFLPFLQIQLKRDSRHLKFLQKDIWG</sequence>
<evidence type="ECO:0000313" key="1">
    <source>
        <dbReference type="EMBL" id="KKU98173.1"/>
    </source>
</evidence>
<gene>
    <name evidence="1" type="ORF">UY28_C0006G0009</name>
</gene>
<dbReference type="EMBL" id="LCPK01000006">
    <property type="protein sequence ID" value="KKU98173.1"/>
    <property type="molecule type" value="Genomic_DNA"/>
</dbReference>
<reference evidence="1 2" key="1">
    <citation type="journal article" date="2015" name="Nature">
        <title>rRNA introns, odd ribosomes, and small enigmatic genomes across a large radiation of phyla.</title>
        <authorList>
            <person name="Brown C.T."/>
            <person name="Hug L.A."/>
            <person name="Thomas B.C."/>
            <person name="Sharon I."/>
            <person name="Castelle C.J."/>
            <person name="Singh A."/>
            <person name="Wilkins M.J."/>
            <person name="Williams K.H."/>
            <person name="Banfield J.F."/>
        </authorList>
    </citation>
    <scope>NUCLEOTIDE SEQUENCE [LARGE SCALE GENOMIC DNA]</scope>
</reference>
<name>A0A0G1X6E2_9BACT</name>
<comment type="caution">
    <text evidence="1">The sequence shown here is derived from an EMBL/GenBank/DDBJ whole genome shotgun (WGS) entry which is preliminary data.</text>
</comment>
<evidence type="ECO:0000313" key="2">
    <source>
        <dbReference type="Proteomes" id="UP000034694"/>
    </source>
</evidence>
<accession>A0A0G1X6E2</accession>
<dbReference type="Proteomes" id="UP000034694">
    <property type="component" value="Unassembled WGS sequence"/>
</dbReference>
<proteinExistence type="predicted"/>